<feature type="compositionally biased region" description="Low complexity" evidence="1">
    <location>
        <begin position="188"/>
        <end position="219"/>
    </location>
</feature>
<proteinExistence type="predicted"/>
<evidence type="ECO:0000256" key="2">
    <source>
        <dbReference type="SAM" id="SignalP"/>
    </source>
</evidence>
<dbReference type="InterPro" id="IPR005632">
    <property type="entry name" value="Chaperone_Skp"/>
</dbReference>
<sequence>MRGARPLGFAVAALLAWPALAQPVGAPQPVAPAQAAPQATILTLDQEALYRESRWGKRAQADLEARSRELAAENDRIAAELEAEDDTLTALRPTLPEDEFRRRADAFDAKVQKVRQDRDQAGRELLASADTDRTTFLNAALPVLTDLMRERGAIALLDRRTVFLSIEQIDVTGALIARVDAALGDRPGAAATTPGTAPAAPSGGANAPAGGATAAQGQADDPSSATQGVTEGAVRSQPDDANTATPDAAGGAPLGQPAEAGMATSTTAVSVPQAQPGEADPATPGANGGRAQGQPGEAIGATPGAAANPPSPGPAAAPDATPSEPMPMAPVPQPAQGAAHGPATN</sequence>
<organism evidence="3 4">
    <name type="scientific">Paracoccus suum</name>
    <dbReference type="NCBI Taxonomy" id="2259340"/>
    <lineage>
        <taxon>Bacteria</taxon>
        <taxon>Pseudomonadati</taxon>
        <taxon>Pseudomonadota</taxon>
        <taxon>Alphaproteobacteria</taxon>
        <taxon>Rhodobacterales</taxon>
        <taxon>Paracoccaceae</taxon>
        <taxon>Paracoccus</taxon>
    </lineage>
</organism>
<feature type="compositionally biased region" description="Low complexity" evidence="1">
    <location>
        <begin position="295"/>
        <end position="308"/>
    </location>
</feature>
<dbReference type="Gene3D" id="3.30.910.20">
    <property type="entry name" value="Skp domain"/>
    <property type="match status" value="1"/>
</dbReference>
<dbReference type="EMBL" id="CP030918">
    <property type="protein sequence ID" value="AXC49428.1"/>
    <property type="molecule type" value="Genomic_DNA"/>
</dbReference>
<name>A0A344PJ73_9RHOB</name>
<feature type="chain" id="PRO_5016617370" description="OmpH family outer membrane protein" evidence="2">
    <location>
        <begin position="22"/>
        <end position="345"/>
    </location>
</feature>
<feature type="compositionally biased region" description="Low complexity" evidence="1">
    <location>
        <begin position="334"/>
        <end position="345"/>
    </location>
</feature>
<feature type="region of interest" description="Disordered" evidence="1">
    <location>
        <begin position="188"/>
        <end position="345"/>
    </location>
</feature>
<dbReference type="SUPFAM" id="SSF111384">
    <property type="entry name" value="OmpH-like"/>
    <property type="match status" value="1"/>
</dbReference>
<evidence type="ECO:0000256" key="1">
    <source>
        <dbReference type="SAM" id="MobiDB-lite"/>
    </source>
</evidence>
<evidence type="ECO:0000313" key="4">
    <source>
        <dbReference type="Proteomes" id="UP000252023"/>
    </source>
</evidence>
<gene>
    <name evidence="3" type="ORF">DRW48_06755</name>
</gene>
<dbReference type="SMART" id="SM00935">
    <property type="entry name" value="OmpH"/>
    <property type="match status" value="1"/>
</dbReference>
<feature type="signal peptide" evidence="2">
    <location>
        <begin position="1"/>
        <end position="21"/>
    </location>
</feature>
<dbReference type="Proteomes" id="UP000252023">
    <property type="component" value="Chromosome"/>
</dbReference>
<protein>
    <recommendedName>
        <fullName evidence="5">OmpH family outer membrane protein</fullName>
    </recommendedName>
</protein>
<dbReference type="AlphaFoldDB" id="A0A344PJ73"/>
<keyword evidence="4" id="KW-1185">Reference proteome</keyword>
<dbReference type="InterPro" id="IPR024930">
    <property type="entry name" value="Skp_dom_sf"/>
</dbReference>
<feature type="compositionally biased region" description="Pro residues" evidence="1">
    <location>
        <begin position="324"/>
        <end position="333"/>
    </location>
</feature>
<evidence type="ECO:0000313" key="3">
    <source>
        <dbReference type="EMBL" id="AXC49428.1"/>
    </source>
</evidence>
<dbReference type="GO" id="GO:0051082">
    <property type="term" value="F:unfolded protein binding"/>
    <property type="evidence" value="ECO:0007669"/>
    <property type="project" value="InterPro"/>
</dbReference>
<dbReference type="OrthoDB" id="7868372at2"/>
<evidence type="ECO:0008006" key="5">
    <source>
        <dbReference type="Google" id="ProtNLM"/>
    </source>
</evidence>
<reference evidence="4" key="1">
    <citation type="submission" date="2018-07" db="EMBL/GenBank/DDBJ databases">
        <title>Genome sequencing of Paracoccus sp. SC2-6.</title>
        <authorList>
            <person name="Heo J."/>
            <person name="Kim S.-J."/>
            <person name="Kwon S.-W."/>
        </authorList>
    </citation>
    <scope>NUCLEOTIDE SEQUENCE [LARGE SCALE GENOMIC DNA]</scope>
    <source>
        <strain evidence="4">SC2-6</strain>
    </source>
</reference>
<dbReference type="Pfam" id="PF03938">
    <property type="entry name" value="OmpH"/>
    <property type="match status" value="1"/>
</dbReference>
<dbReference type="KEGG" id="pars:DRW48_06755"/>
<keyword evidence="2" id="KW-0732">Signal</keyword>
<feature type="compositionally biased region" description="Low complexity" evidence="1">
    <location>
        <begin position="239"/>
        <end position="251"/>
    </location>
</feature>
<accession>A0A344PJ73</accession>
<feature type="compositionally biased region" description="Polar residues" evidence="1">
    <location>
        <begin position="263"/>
        <end position="273"/>
    </location>
</feature>